<evidence type="ECO:0000256" key="9">
    <source>
        <dbReference type="ARBA" id="ARBA00022857"/>
    </source>
</evidence>
<dbReference type="InterPro" id="IPR039261">
    <property type="entry name" value="FNR_nucleotide-bd"/>
</dbReference>
<keyword evidence="15 18" id="KW-0472">Membrane</keyword>
<evidence type="ECO:0000256" key="6">
    <source>
        <dbReference type="ARBA" id="ARBA00022692"/>
    </source>
</evidence>
<keyword evidence="10" id="KW-0752">Steroid biosynthesis</keyword>
<evidence type="ECO:0000256" key="11">
    <source>
        <dbReference type="ARBA" id="ARBA00022989"/>
    </source>
</evidence>
<dbReference type="InterPro" id="IPR008254">
    <property type="entry name" value="Flavodoxin/NO_synth"/>
</dbReference>
<evidence type="ECO:0000259" key="20">
    <source>
        <dbReference type="PROSITE" id="PS51384"/>
    </source>
</evidence>
<evidence type="ECO:0000256" key="12">
    <source>
        <dbReference type="ARBA" id="ARBA00023002"/>
    </source>
</evidence>
<keyword evidence="9 18" id="KW-0521">NADP</keyword>
<feature type="domain" description="Flavodoxin-like" evidence="19">
    <location>
        <begin position="66"/>
        <end position="220"/>
    </location>
</feature>
<evidence type="ECO:0000256" key="4">
    <source>
        <dbReference type="ARBA" id="ARBA00022630"/>
    </source>
</evidence>
<reference evidence="21 22" key="1">
    <citation type="journal article" date="2024" name="Commun. Biol.">
        <title>Comparative genomic analysis of thermophilic fungi reveals convergent evolutionary adaptations and gene losses.</title>
        <authorList>
            <person name="Steindorff A.S."/>
            <person name="Aguilar-Pontes M.V."/>
            <person name="Robinson A.J."/>
            <person name="Andreopoulos B."/>
            <person name="LaButti K."/>
            <person name="Kuo A."/>
            <person name="Mondo S."/>
            <person name="Riley R."/>
            <person name="Otillar R."/>
            <person name="Haridas S."/>
            <person name="Lipzen A."/>
            <person name="Grimwood J."/>
            <person name="Schmutz J."/>
            <person name="Clum A."/>
            <person name="Reid I.D."/>
            <person name="Moisan M.C."/>
            <person name="Butler G."/>
            <person name="Nguyen T.T.M."/>
            <person name="Dewar K."/>
            <person name="Conant G."/>
            <person name="Drula E."/>
            <person name="Henrissat B."/>
            <person name="Hansel C."/>
            <person name="Singer S."/>
            <person name="Hutchinson M.I."/>
            <person name="de Vries R.P."/>
            <person name="Natvig D.O."/>
            <person name="Powell A.J."/>
            <person name="Tsang A."/>
            <person name="Grigoriev I.V."/>
        </authorList>
    </citation>
    <scope>NUCLEOTIDE SEQUENCE [LARGE SCALE GENOMIC DNA]</scope>
    <source>
        <strain evidence="21 22">CBS 494.80</strain>
    </source>
</reference>
<keyword evidence="6" id="KW-0812">Transmembrane</keyword>
<keyword evidence="16" id="KW-1207">Sterol metabolism</keyword>
<dbReference type="InterPro" id="IPR023208">
    <property type="entry name" value="P450R"/>
</dbReference>
<keyword evidence="11" id="KW-1133">Transmembrane helix</keyword>
<evidence type="ECO:0000313" key="21">
    <source>
        <dbReference type="EMBL" id="KAL2068424.1"/>
    </source>
</evidence>
<sequence>MAFSDPLDFLVLCVVLFTAAYYTTNGKSGRFFKSKAAEDSKSDADDEFDDDERNIAIKVRDESADCVVFFGSQTGTAESYANKLAREAASRFNLKPILADLADFDPPHLRSLSDNVLCFFVLATFGEGDPTDNAQAWWDYIEEEGDSSSGGDATEKPLERLHYAAFGLGDKSYENYNAVIKRVDAFLVQSGGARLGPLGMGDAAQNTTEEDFLEWKEEAWAAAAQKLNLEEREQVYLPTVKVVQLPVSTMTSSKVSKGHINPAQSAVARPGPYSGTKPYLATLLESRELIKSGNRNCLHMELNFEGSPLTYTTGDHVGINPINPSVEVDRFLTVFGLLQRRNEIISISFPSTQNKVDFPPTTTIDALARYYLEICKPVSRQLTALLAQFAPNETSRQQLKKLGSDREHFHPQISANYFNLAQMCQKVSNGADWSGVPISLLIEEIGPLKPRFYSISSSSMLQKDSLSITAVVTSHEALDQSHVMKGVATNYLLALQQKHNGEPALAVPQLLDSDSDQVAGLRLPIHIRKSKFRLPKDATLPVIMVGPGTGVAPFRGFIQERLCQRRSGIKVGPLLLFFGSRRQDEDFLYAEEWKQYQEILGPEFEVITAFSREGTSKTYVQHRLLEQAEKVNSMLQQGGYFYVCGDASSMARDVNKTVVEIVSQTRKQTAEYGAKEVQKMKALGRYQEDVW</sequence>
<dbReference type="SUPFAM" id="SSF52218">
    <property type="entry name" value="Flavoproteins"/>
    <property type="match status" value="1"/>
</dbReference>
<evidence type="ECO:0000256" key="8">
    <source>
        <dbReference type="ARBA" id="ARBA00022827"/>
    </source>
</evidence>
<evidence type="ECO:0000256" key="7">
    <source>
        <dbReference type="ARBA" id="ARBA00022824"/>
    </source>
</evidence>
<dbReference type="PIRSF" id="PIRSF000208">
    <property type="entry name" value="P450R"/>
    <property type="match status" value="1"/>
</dbReference>
<dbReference type="InterPro" id="IPR001433">
    <property type="entry name" value="OxRdtase_FAD/NAD-bd"/>
</dbReference>
<dbReference type="PRINTS" id="PR00371">
    <property type="entry name" value="FPNCR"/>
</dbReference>
<organism evidence="21 22">
    <name type="scientific">Oculimacula yallundae</name>
    <dbReference type="NCBI Taxonomy" id="86028"/>
    <lineage>
        <taxon>Eukaryota</taxon>
        <taxon>Fungi</taxon>
        <taxon>Dikarya</taxon>
        <taxon>Ascomycota</taxon>
        <taxon>Pezizomycotina</taxon>
        <taxon>Leotiomycetes</taxon>
        <taxon>Helotiales</taxon>
        <taxon>Ploettnerulaceae</taxon>
        <taxon>Oculimacula</taxon>
    </lineage>
</organism>
<keyword evidence="7 18" id="KW-0256">Endoplasmic reticulum</keyword>
<dbReference type="PANTHER" id="PTHR19384">
    <property type="entry name" value="NITRIC OXIDE SYNTHASE-RELATED"/>
    <property type="match status" value="1"/>
</dbReference>
<comment type="subcellular location">
    <subcellularLocation>
        <location evidence="18">Endoplasmic reticulum membrane</location>
    </subcellularLocation>
</comment>
<dbReference type="InterPro" id="IPR003097">
    <property type="entry name" value="CysJ-like_FAD-binding"/>
</dbReference>
<evidence type="ECO:0000256" key="15">
    <source>
        <dbReference type="ARBA" id="ARBA00023136"/>
    </source>
</evidence>
<keyword evidence="14" id="KW-0443">Lipid metabolism</keyword>
<comment type="cofactor">
    <cofactor evidence="1">
        <name>FMN</name>
        <dbReference type="ChEBI" id="CHEBI:58210"/>
    </cofactor>
</comment>
<dbReference type="InterPro" id="IPR029039">
    <property type="entry name" value="Flavoprotein-like_sf"/>
</dbReference>
<dbReference type="CDD" id="cd06204">
    <property type="entry name" value="CYPOR"/>
    <property type="match status" value="1"/>
</dbReference>
<dbReference type="PANTHER" id="PTHR19384:SF17">
    <property type="entry name" value="NADPH--CYTOCHROME P450 REDUCTASE"/>
    <property type="match status" value="1"/>
</dbReference>
<comment type="similarity">
    <text evidence="18">In the C-terminal section; belongs to the flavoprotein pyridine nucleotide cytochrome reductase family.</text>
</comment>
<dbReference type="EMBL" id="JAZHXI010000009">
    <property type="protein sequence ID" value="KAL2068424.1"/>
    <property type="molecule type" value="Genomic_DNA"/>
</dbReference>
<dbReference type="Pfam" id="PF00175">
    <property type="entry name" value="NAD_binding_1"/>
    <property type="match status" value="1"/>
</dbReference>
<dbReference type="Pfam" id="PF00258">
    <property type="entry name" value="Flavodoxin_1"/>
    <property type="match status" value="1"/>
</dbReference>
<dbReference type="Gene3D" id="3.40.50.80">
    <property type="entry name" value="Nucleotide-binding domain of ferredoxin-NADP reductase (FNR) module"/>
    <property type="match status" value="1"/>
</dbReference>
<evidence type="ECO:0000256" key="5">
    <source>
        <dbReference type="ARBA" id="ARBA00022643"/>
    </source>
</evidence>
<dbReference type="Gene3D" id="1.20.990.10">
    <property type="entry name" value="NADPH-cytochrome p450 Reductase, Chain A, domain 3"/>
    <property type="match status" value="1"/>
</dbReference>
<keyword evidence="22" id="KW-1185">Reference proteome</keyword>
<keyword evidence="12 18" id="KW-0560">Oxidoreductase</keyword>
<comment type="caution">
    <text evidence="21">The sequence shown here is derived from an EMBL/GenBank/DDBJ whole genome shotgun (WGS) entry which is preliminary data.</text>
</comment>
<dbReference type="PROSITE" id="PS50902">
    <property type="entry name" value="FLAVODOXIN_LIKE"/>
    <property type="match status" value="1"/>
</dbReference>
<evidence type="ECO:0000313" key="22">
    <source>
        <dbReference type="Proteomes" id="UP001595075"/>
    </source>
</evidence>
<evidence type="ECO:0000259" key="19">
    <source>
        <dbReference type="PROSITE" id="PS50902"/>
    </source>
</evidence>
<keyword evidence="8" id="KW-0274">FAD</keyword>
<keyword evidence="13" id="KW-0756">Sterol biosynthesis</keyword>
<dbReference type="Gene3D" id="3.40.50.360">
    <property type="match status" value="1"/>
</dbReference>
<evidence type="ECO:0000256" key="17">
    <source>
        <dbReference type="ARBA" id="ARBA00023221"/>
    </source>
</evidence>
<evidence type="ECO:0000256" key="3">
    <source>
        <dbReference type="ARBA" id="ARBA00022516"/>
    </source>
</evidence>
<evidence type="ECO:0000256" key="14">
    <source>
        <dbReference type="ARBA" id="ARBA00023098"/>
    </source>
</evidence>
<evidence type="ECO:0000256" key="18">
    <source>
        <dbReference type="PIRNR" id="PIRNR000208"/>
    </source>
</evidence>
<evidence type="ECO:0000256" key="16">
    <source>
        <dbReference type="ARBA" id="ARBA00023166"/>
    </source>
</evidence>
<dbReference type="Gene3D" id="2.40.30.10">
    <property type="entry name" value="Translation factors"/>
    <property type="match status" value="1"/>
</dbReference>
<dbReference type="InterPro" id="IPR017927">
    <property type="entry name" value="FAD-bd_FR_type"/>
</dbReference>
<dbReference type="InterPro" id="IPR001094">
    <property type="entry name" value="Flavdoxin-like"/>
</dbReference>
<comment type="function">
    <text evidence="18">This enzyme is required for electron transfer from NADP to cytochrome P450.</text>
</comment>
<feature type="domain" description="FAD-binding FR-type" evidence="20">
    <location>
        <begin position="276"/>
        <end position="535"/>
    </location>
</feature>
<dbReference type="Proteomes" id="UP001595075">
    <property type="component" value="Unassembled WGS sequence"/>
</dbReference>
<dbReference type="PROSITE" id="PS51384">
    <property type="entry name" value="FAD_FR"/>
    <property type="match status" value="1"/>
</dbReference>
<accession>A0ABR4CEP6</accession>
<gene>
    <name evidence="21" type="ORF">VTL71DRAFT_16522</name>
</gene>
<dbReference type="EC" id="1.6.2.4" evidence="18"/>
<comment type="cofactor">
    <cofactor evidence="2">
        <name>FAD</name>
        <dbReference type="ChEBI" id="CHEBI:57692"/>
    </cofactor>
</comment>
<keyword evidence="5" id="KW-0288">FMN</keyword>
<dbReference type="InterPro" id="IPR017938">
    <property type="entry name" value="Riboflavin_synthase-like_b-brl"/>
</dbReference>
<evidence type="ECO:0000256" key="10">
    <source>
        <dbReference type="ARBA" id="ARBA00022955"/>
    </source>
</evidence>
<keyword evidence="3" id="KW-0444">Lipid biosynthesis</keyword>
<evidence type="ECO:0000256" key="1">
    <source>
        <dbReference type="ARBA" id="ARBA00001917"/>
    </source>
</evidence>
<protein>
    <recommendedName>
        <fullName evidence="18">NADPH--cytochrome P450 reductase</fullName>
        <ecNumber evidence="18">1.6.2.4</ecNumber>
    </recommendedName>
</protein>
<dbReference type="InterPro" id="IPR023173">
    <property type="entry name" value="NADPH_Cyt_P450_Rdtase_alpha"/>
</dbReference>
<keyword evidence="4" id="KW-0285">Flavoprotein</keyword>
<dbReference type="PRINTS" id="PR00369">
    <property type="entry name" value="FLAVODOXIN"/>
</dbReference>
<evidence type="ECO:0000256" key="13">
    <source>
        <dbReference type="ARBA" id="ARBA00023011"/>
    </source>
</evidence>
<dbReference type="Pfam" id="PF00667">
    <property type="entry name" value="FAD_binding_1"/>
    <property type="match status" value="1"/>
</dbReference>
<dbReference type="SUPFAM" id="SSF63380">
    <property type="entry name" value="Riboflavin synthase domain-like"/>
    <property type="match status" value="1"/>
</dbReference>
<evidence type="ECO:0000256" key="2">
    <source>
        <dbReference type="ARBA" id="ARBA00001974"/>
    </source>
</evidence>
<dbReference type="InterPro" id="IPR001709">
    <property type="entry name" value="Flavoprot_Pyr_Nucl_cyt_Rdtase"/>
</dbReference>
<dbReference type="SUPFAM" id="SSF52343">
    <property type="entry name" value="Ferredoxin reductase-like, C-terminal NADP-linked domain"/>
    <property type="match status" value="1"/>
</dbReference>
<name>A0ABR4CEP6_9HELO</name>
<proteinExistence type="inferred from homology"/>
<keyword evidence="17" id="KW-0753">Steroid metabolism</keyword>
<comment type="catalytic activity">
    <reaction evidence="18">
        <text>2 oxidized [cytochrome P450] + NADPH = 2 reduced [cytochrome P450] + NADP(+) + H(+)</text>
        <dbReference type="Rhea" id="RHEA:24040"/>
        <dbReference type="Rhea" id="RHEA-COMP:14627"/>
        <dbReference type="Rhea" id="RHEA-COMP:14628"/>
        <dbReference type="ChEBI" id="CHEBI:15378"/>
        <dbReference type="ChEBI" id="CHEBI:55376"/>
        <dbReference type="ChEBI" id="CHEBI:57783"/>
        <dbReference type="ChEBI" id="CHEBI:58349"/>
        <dbReference type="ChEBI" id="CHEBI:60344"/>
        <dbReference type="EC" id="1.6.2.4"/>
    </reaction>
</comment>